<evidence type="ECO:0000256" key="2">
    <source>
        <dbReference type="SAM" id="Phobius"/>
    </source>
</evidence>
<feature type="transmembrane region" description="Helical" evidence="2">
    <location>
        <begin position="177"/>
        <end position="200"/>
    </location>
</feature>
<dbReference type="EnsemblPlants" id="ONIVA08G15900.1">
    <property type="protein sequence ID" value="ONIVA08G15900.1"/>
    <property type="gene ID" value="ONIVA08G15900"/>
</dbReference>
<keyword evidence="2" id="KW-1133">Transmembrane helix</keyword>
<keyword evidence="2" id="KW-0472">Membrane</keyword>
<dbReference type="AlphaFoldDB" id="A0A0E0IBX3"/>
<reference evidence="4" key="2">
    <citation type="submission" date="2018-04" db="EMBL/GenBank/DDBJ databases">
        <title>OnivRS2 (Oryza nivara Reference Sequence Version 2).</title>
        <authorList>
            <person name="Zhang J."/>
            <person name="Kudrna D."/>
            <person name="Lee S."/>
            <person name="Talag J."/>
            <person name="Rajasekar S."/>
            <person name="Welchert J."/>
            <person name="Hsing Y.-I."/>
            <person name="Wing R.A."/>
        </authorList>
    </citation>
    <scope>NUCLEOTIDE SEQUENCE [LARGE SCALE GENOMIC DNA]</scope>
    <source>
        <strain evidence="4">SL10</strain>
    </source>
</reference>
<evidence type="ECO:0008006" key="6">
    <source>
        <dbReference type="Google" id="ProtNLM"/>
    </source>
</evidence>
<feature type="transmembrane region" description="Helical" evidence="2">
    <location>
        <begin position="131"/>
        <end position="157"/>
    </location>
</feature>
<sequence length="216" mass="23567">MEASPRGLLLAFAPALHLLLRALWVAGVLNIAKDVVHCARLQSTTSVLDDHRCNLSPYPLSLCLSFALAMLFISLLGRSILRRSDAMAEAELGGGEEDGDDVLPEKASSSPETHPRAHWMLQGWSPRDVEVGFVMGLAFLPYLWITMLVSLFLLVPRLHPPPPAERGVPVVELLGDLMVHVGCLCVSINLCSLGVPYAMLRLRKALDAKDGDAWIL</sequence>
<reference evidence="4" key="1">
    <citation type="submission" date="2015-04" db="UniProtKB">
        <authorList>
            <consortium name="EnsemblPlants"/>
        </authorList>
    </citation>
    <scope>IDENTIFICATION</scope>
    <source>
        <strain evidence="4">SL10</strain>
    </source>
</reference>
<feature type="signal peptide" evidence="3">
    <location>
        <begin position="1"/>
        <end position="38"/>
    </location>
</feature>
<accession>A0A0E0IBX3</accession>
<dbReference type="Proteomes" id="UP000006591">
    <property type="component" value="Chromosome 8"/>
</dbReference>
<name>A0A0E0IBX3_ORYNI</name>
<dbReference type="OMA" id="YLWITML"/>
<keyword evidence="5" id="KW-1185">Reference proteome</keyword>
<feature type="chain" id="PRO_5002362585" description="DUF4220 domain-containing protein" evidence="3">
    <location>
        <begin position="39"/>
        <end position="216"/>
    </location>
</feature>
<keyword evidence="2" id="KW-0812">Transmembrane</keyword>
<keyword evidence="3" id="KW-0732">Signal</keyword>
<dbReference type="Gramene" id="ONIVA08G15900.1">
    <property type="protein sequence ID" value="ONIVA08G15900.1"/>
    <property type="gene ID" value="ONIVA08G15900"/>
</dbReference>
<evidence type="ECO:0000313" key="5">
    <source>
        <dbReference type="Proteomes" id="UP000006591"/>
    </source>
</evidence>
<feature type="region of interest" description="Disordered" evidence="1">
    <location>
        <begin position="92"/>
        <end position="114"/>
    </location>
</feature>
<protein>
    <recommendedName>
        <fullName evidence="6">DUF4220 domain-containing protein</fullName>
    </recommendedName>
</protein>
<proteinExistence type="predicted"/>
<feature type="transmembrane region" description="Helical" evidence="2">
    <location>
        <begin position="58"/>
        <end position="77"/>
    </location>
</feature>
<evidence type="ECO:0000313" key="4">
    <source>
        <dbReference type="EnsemblPlants" id="ONIVA08G15900.1"/>
    </source>
</evidence>
<dbReference type="HOGENOM" id="CLU_1430089_0_0_1"/>
<organism evidence="4">
    <name type="scientific">Oryza nivara</name>
    <name type="common">Indian wild rice</name>
    <name type="synonym">Oryza sativa f. spontanea</name>
    <dbReference type="NCBI Taxonomy" id="4536"/>
    <lineage>
        <taxon>Eukaryota</taxon>
        <taxon>Viridiplantae</taxon>
        <taxon>Streptophyta</taxon>
        <taxon>Embryophyta</taxon>
        <taxon>Tracheophyta</taxon>
        <taxon>Spermatophyta</taxon>
        <taxon>Magnoliopsida</taxon>
        <taxon>Liliopsida</taxon>
        <taxon>Poales</taxon>
        <taxon>Poaceae</taxon>
        <taxon>BOP clade</taxon>
        <taxon>Oryzoideae</taxon>
        <taxon>Oryzeae</taxon>
        <taxon>Oryzinae</taxon>
        <taxon>Oryza</taxon>
    </lineage>
</organism>
<evidence type="ECO:0000256" key="3">
    <source>
        <dbReference type="SAM" id="SignalP"/>
    </source>
</evidence>
<evidence type="ECO:0000256" key="1">
    <source>
        <dbReference type="SAM" id="MobiDB-lite"/>
    </source>
</evidence>